<dbReference type="Pfam" id="PF26347">
    <property type="entry name" value="YtrI_sporulation"/>
    <property type="match status" value="1"/>
</dbReference>
<dbReference type="InterPro" id="IPR058620">
    <property type="entry name" value="YtrI_C"/>
</dbReference>
<comment type="caution">
    <text evidence="4">The sequence shown here is derived from an EMBL/GenBank/DDBJ whole genome shotgun (WGS) entry which is preliminary data.</text>
</comment>
<feature type="transmembrane region" description="Helical" evidence="1">
    <location>
        <begin position="9"/>
        <end position="30"/>
    </location>
</feature>
<evidence type="ECO:0000259" key="2">
    <source>
        <dbReference type="Pfam" id="PF26347"/>
    </source>
</evidence>
<dbReference type="OrthoDB" id="2655161at2"/>
<evidence type="ECO:0000313" key="3">
    <source>
        <dbReference type="EMBL" id="RJG21038.1"/>
    </source>
</evidence>
<keyword evidence="1" id="KW-1133">Transmembrane helix</keyword>
<organism evidence="4 5">
    <name type="scientific">Paenibacillus thiaminolyticus</name>
    <name type="common">Bacillus thiaminolyticus</name>
    <dbReference type="NCBI Taxonomy" id="49283"/>
    <lineage>
        <taxon>Bacteria</taxon>
        <taxon>Bacillati</taxon>
        <taxon>Bacillota</taxon>
        <taxon>Bacilli</taxon>
        <taxon>Bacillales</taxon>
        <taxon>Paenibacillaceae</taxon>
        <taxon>Paenibacillus</taxon>
    </lineage>
</organism>
<name>A0A3A3GFH2_PANTH</name>
<dbReference type="RefSeq" id="WP_119795444.1">
    <property type="nucleotide sequence ID" value="NZ_QYZD01000023.1"/>
</dbReference>
<keyword evidence="1" id="KW-0812">Transmembrane</keyword>
<keyword evidence="1" id="KW-0472">Membrane</keyword>
<gene>
    <name evidence="4" type="ORF">DQX05_21060</name>
    <name evidence="3" type="ORF">DQX05_22965</name>
</gene>
<dbReference type="EMBL" id="QYZD01000028">
    <property type="protein sequence ID" value="RJG21038.1"/>
    <property type="molecule type" value="Genomic_DNA"/>
</dbReference>
<dbReference type="AlphaFoldDB" id="A0A3A3GFH2"/>
<sequence>MRLKAVPRWLGDIALVLVGAVIGAAVYHAMHLHQFNELMMMNIDLQDRLAHYKAEAEDLLRYKNRRTIIKSIEVHIYEPATGTALPQAHETEIRRRLLKDLSGLKGRDVFQIDEHSKLVEGLLAHKIYPDVQEKDYTVLLRTMLVTEGVLHVWVDVKLYIPAKVS</sequence>
<accession>A0A3A3GFH2</accession>
<dbReference type="EMBL" id="QYZD01000023">
    <property type="protein sequence ID" value="RJG21526.1"/>
    <property type="molecule type" value="Genomic_DNA"/>
</dbReference>
<evidence type="ECO:0000313" key="5">
    <source>
        <dbReference type="Proteomes" id="UP000266177"/>
    </source>
</evidence>
<reference evidence="4 5" key="1">
    <citation type="submission" date="2018-09" db="EMBL/GenBank/DDBJ databases">
        <title>Paenibacillus SK2017-BO5.</title>
        <authorList>
            <person name="Piskunova J.V."/>
            <person name="Dubiley S.A."/>
            <person name="Severinov K.V."/>
        </authorList>
    </citation>
    <scope>NUCLEOTIDE SEQUENCE [LARGE SCALE GENOMIC DNA]</scope>
    <source>
        <strain evidence="4 5">BO5</strain>
    </source>
</reference>
<evidence type="ECO:0000256" key="1">
    <source>
        <dbReference type="SAM" id="Phobius"/>
    </source>
</evidence>
<feature type="domain" description="Sporulation membrane protein YtrI C-terminal" evidence="2">
    <location>
        <begin position="70"/>
        <end position="157"/>
    </location>
</feature>
<dbReference type="Proteomes" id="UP000266177">
    <property type="component" value="Unassembled WGS sequence"/>
</dbReference>
<protein>
    <recommendedName>
        <fullName evidence="2">Sporulation membrane protein YtrI C-terminal domain-containing protein</fullName>
    </recommendedName>
</protein>
<evidence type="ECO:0000313" key="4">
    <source>
        <dbReference type="EMBL" id="RJG21526.1"/>
    </source>
</evidence>
<proteinExistence type="predicted"/>